<dbReference type="EMBL" id="JAYMYR010000035">
    <property type="protein sequence ID" value="KAK7326931.1"/>
    <property type="molecule type" value="Genomic_DNA"/>
</dbReference>
<dbReference type="AlphaFoldDB" id="A0AAN9Q956"/>
<sequence length="76" mass="8165">MACLGTCALRASACGLPIRPVLKHGPRSPDMCASQRVSKPVRRKEADWWDPPLVPSEVSLRIAGARGRVLSGKAND</sequence>
<proteinExistence type="predicted"/>
<protein>
    <submittedName>
        <fullName evidence="1">Uncharacterized protein</fullName>
    </submittedName>
</protein>
<organism evidence="1 2">
    <name type="scientific">Phaseolus coccineus</name>
    <name type="common">Scarlet runner bean</name>
    <name type="synonym">Phaseolus multiflorus</name>
    <dbReference type="NCBI Taxonomy" id="3886"/>
    <lineage>
        <taxon>Eukaryota</taxon>
        <taxon>Viridiplantae</taxon>
        <taxon>Streptophyta</taxon>
        <taxon>Embryophyta</taxon>
        <taxon>Tracheophyta</taxon>
        <taxon>Spermatophyta</taxon>
        <taxon>Magnoliopsida</taxon>
        <taxon>eudicotyledons</taxon>
        <taxon>Gunneridae</taxon>
        <taxon>Pentapetalae</taxon>
        <taxon>rosids</taxon>
        <taxon>fabids</taxon>
        <taxon>Fabales</taxon>
        <taxon>Fabaceae</taxon>
        <taxon>Papilionoideae</taxon>
        <taxon>50 kb inversion clade</taxon>
        <taxon>NPAAA clade</taxon>
        <taxon>indigoferoid/millettioid clade</taxon>
        <taxon>Phaseoleae</taxon>
        <taxon>Phaseolus</taxon>
    </lineage>
</organism>
<reference evidence="1 2" key="1">
    <citation type="submission" date="2024-01" db="EMBL/GenBank/DDBJ databases">
        <title>The genomes of 5 underutilized Papilionoideae crops provide insights into root nodulation and disease resistanc.</title>
        <authorList>
            <person name="Jiang F."/>
        </authorList>
    </citation>
    <scope>NUCLEOTIDE SEQUENCE [LARGE SCALE GENOMIC DNA]</scope>
    <source>
        <strain evidence="1">JINMINGXINNONG_FW02</strain>
        <tissue evidence="1">Leaves</tissue>
    </source>
</reference>
<gene>
    <name evidence="1" type="ORF">VNO80_32039</name>
</gene>
<keyword evidence="2" id="KW-1185">Reference proteome</keyword>
<evidence type="ECO:0000313" key="1">
    <source>
        <dbReference type="EMBL" id="KAK7326931.1"/>
    </source>
</evidence>
<comment type="caution">
    <text evidence="1">The sequence shown here is derived from an EMBL/GenBank/DDBJ whole genome shotgun (WGS) entry which is preliminary data.</text>
</comment>
<accession>A0AAN9Q956</accession>
<evidence type="ECO:0000313" key="2">
    <source>
        <dbReference type="Proteomes" id="UP001374584"/>
    </source>
</evidence>
<dbReference type="Proteomes" id="UP001374584">
    <property type="component" value="Unassembled WGS sequence"/>
</dbReference>
<name>A0AAN9Q956_PHACN</name>